<evidence type="ECO:0000313" key="7">
    <source>
        <dbReference type="EMBL" id="PZR16166.1"/>
    </source>
</evidence>
<feature type="transmembrane region" description="Helical" evidence="5">
    <location>
        <begin position="158"/>
        <end position="177"/>
    </location>
</feature>
<comment type="caution">
    <text evidence="7">The sequence shown here is derived from an EMBL/GenBank/DDBJ whole genome shotgun (WGS) entry which is preliminary data.</text>
</comment>
<keyword evidence="3" id="KW-0804">Transcription</keyword>
<evidence type="ECO:0000256" key="2">
    <source>
        <dbReference type="ARBA" id="ARBA00023125"/>
    </source>
</evidence>
<keyword evidence="2 4" id="KW-0238">DNA-binding</keyword>
<dbReference type="PANTHER" id="PTHR30055:SF234">
    <property type="entry name" value="HTH-TYPE TRANSCRIPTIONAL REGULATOR BETI"/>
    <property type="match status" value="1"/>
</dbReference>
<dbReference type="GO" id="GO:0003700">
    <property type="term" value="F:DNA-binding transcription factor activity"/>
    <property type="evidence" value="ECO:0007669"/>
    <property type="project" value="TreeGrafter"/>
</dbReference>
<organism evidence="7 8">
    <name type="scientific">Archangium gephyra</name>
    <dbReference type="NCBI Taxonomy" id="48"/>
    <lineage>
        <taxon>Bacteria</taxon>
        <taxon>Pseudomonadati</taxon>
        <taxon>Myxococcota</taxon>
        <taxon>Myxococcia</taxon>
        <taxon>Myxococcales</taxon>
        <taxon>Cystobacterineae</taxon>
        <taxon>Archangiaceae</taxon>
        <taxon>Archangium</taxon>
    </lineage>
</organism>
<dbReference type="SUPFAM" id="SSF48498">
    <property type="entry name" value="Tetracyclin repressor-like, C-terminal domain"/>
    <property type="match status" value="1"/>
</dbReference>
<dbReference type="InterPro" id="IPR050109">
    <property type="entry name" value="HTH-type_TetR-like_transc_reg"/>
</dbReference>
<evidence type="ECO:0000313" key="8">
    <source>
        <dbReference type="Proteomes" id="UP000249061"/>
    </source>
</evidence>
<dbReference type="EMBL" id="QFQP01000004">
    <property type="protein sequence ID" value="PZR16166.1"/>
    <property type="molecule type" value="Genomic_DNA"/>
</dbReference>
<evidence type="ECO:0000256" key="1">
    <source>
        <dbReference type="ARBA" id="ARBA00023015"/>
    </source>
</evidence>
<proteinExistence type="predicted"/>
<dbReference type="SUPFAM" id="SSF46689">
    <property type="entry name" value="Homeodomain-like"/>
    <property type="match status" value="1"/>
</dbReference>
<dbReference type="InterPro" id="IPR001647">
    <property type="entry name" value="HTH_TetR"/>
</dbReference>
<reference evidence="7 8" key="1">
    <citation type="submission" date="2017-08" db="EMBL/GenBank/DDBJ databases">
        <title>Infants hospitalized years apart are colonized by the same room-sourced microbial strains.</title>
        <authorList>
            <person name="Brooks B."/>
            <person name="Olm M.R."/>
            <person name="Firek B.A."/>
            <person name="Baker R."/>
            <person name="Thomas B.C."/>
            <person name="Morowitz M.J."/>
            <person name="Banfield J.F."/>
        </authorList>
    </citation>
    <scope>NUCLEOTIDE SEQUENCE [LARGE SCALE GENOMIC DNA]</scope>
    <source>
        <strain evidence="7">S2_003_000_R2_14</strain>
    </source>
</reference>
<dbReference type="AlphaFoldDB" id="A0A2W5TUT4"/>
<dbReference type="Pfam" id="PF00440">
    <property type="entry name" value="TetR_N"/>
    <property type="match status" value="1"/>
</dbReference>
<keyword evidence="5" id="KW-0472">Membrane</keyword>
<sequence length="206" mass="23013">MATRKKPVSRAQKTLATREDVLKAARDEFERVGFDAANLRTIAARAGVSAATVLHHTGDKRELLYASLFADLASTLSRAFVELNANGLEDELLEVAERVFAYYRHRPKLSRVLLKESLFAEGPWSSRFVGQVTGVHQKIAERVQRAVERGELRHGADAVMVATAWFSFFYFALIGWVQGSVSDPVELVGRLFQQHLDGLRTARSRA</sequence>
<protein>
    <submittedName>
        <fullName evidence="7">TetR/AcrR family transcriptional regulator</fullName>
    </submittedName>
</protein>
<keyword evidence="5" id="KW-1133">Transmembrane helix</keyword>
<dbReference type="Gene3D" id="1.10.10.60">
    <property type="entry name" value="Homeodomain-like"/>
    <property type="match status" value="1"/>
</dbReference>
<dbReference type="GO" id="GO:0000976">
    <property type="term" value="F:transcription cis-regulatory region binding"/>
    <property type="evidence" value="ECO:0007669"/>
    <property type="project" value="TreeGrafter"/>
</dbReference>
<gene>
    <name evidence="7" type="ORF">DI536_07725</name>
</gene>
<accession>A0A2W5TUT4</accession>
<evidence type="ECO:0000259" key="6">
    <source>
        <dbReference type="PROSITE" id="PS50977"/>
    </source>
</evidence>
<dbReference type="InterPro" id="IPR036271">
    <property type="entry name" value="Tet_transcr_reg_TetR-rel_C_sf"/>
</dbReference>
<dbReference type="InterPro" id="IPR009057">
    <property type="entry name" value="Homeodomain-like_sf"/>
</dbReference>
<name>A0A2W5TUT4_9BACT</name>
<evidence type="ECO:0000256" key="5">
    <source>
        <dbReference type="SAM" id="Phobius"/>
    </source>
</evidence>
<dbReference type="PRINTS" id="PR00455">
    <property type="entry name" value="HTHTETR"/>
</dbReference>
<evidence type="ECO:0000256" key="3">
    <source>
        <dbReference type="ARBA" id="ARBA00023163"/>
    </source>
</evidence>
<evidence type="ECO:0000256" key="4">
    <source>
        <dbReference type="PROSITE-ProRule" id="PRU00335"/>
    </source>
</evidence>
<dbReference type="Gene3D" id="1.10.357.10">
    <property type="entry name" value="Tetracycline Repressor, domain 2"/>
    <property type="match status" value="1"/>
</dbReference>
<dbReference type="PROSITE" id="PS50977">
    <property type="entry name" value="HTH_TETR_2"/>
    <property type="match status" value="1"/>
</dbReference>
<feature type="domain" description="HTH tetR-type" evidence="6">
    <location>
        <begin position="15"/>
        <end position="75"/>
    </location>
</feature>
<feature type="DNA-binding region" description="H-T-H motif" evidence="4">
    <location>
        <begin position="38"/>
        <end position="57"/>
    </location>
</feature>
<dbReference type="Proteomes" id="UP000249061">
    <property type="component" value="Unassembled WGS sequence"/>
</dbReference>
<dbReference type="PANTHER" id="PTHR30055">
    <property type="entry name" value="HTH-TYPE TRANSCRIPTIONAL REGULATOR RUTR"/>
    <property type="match status" value="1"/>
</dbReference>
<keyword evidence="1" id="KW-0805">Transcription regulation</keyword>
<keyword evidence="5" id="KW-0812">Transmembrane</keyword>